<accession>A0A4C1XZV1</accession>
<gene>
    <name evidence="2" type="ORF">EVAR_90545_1</name>
</gene>
<feature type="region of interest" description="Disordered" evidence="1">
    <location>
        <begin position="63"/>
        <end position="82"/>
    </location>
</feature>
<reference evidence="2 3" key="1">
    <citation type="journal article" date="2019" name="Commun. Biol.">
        <title>The bagworm genome reveals a unique fibroin gene that provides high tensile strength.</title>
        <authorList>
            <person name="Kono N."/>
            <person name="Nakamura H."/>
            <person name="Ohtoshi R."/>
            <person name="Tomita M."/>
            <person name="Numata K."/>
            <person name="Arakawa K."/>
        </authorList>
    </citation>
    <scope>NUCLEOTIDE SEQUENCE [LARGE SCALE GENOMIC DNA]</scope>
</reference>
<sequence>MIRYTDFIFVFTRNTLEQRQPCTTRPSFLWKIENGRVREVRSRPFPRDSASVVMAPSRVMAAGARRAKSSKRDRPIIGPHAPAPYGPCDHFSY</sequence>
<evidence type="ECO:0000313" key="3">
    <source>
        <dbReference type="Proteomes" id="UP000299102"/>
    </source>
</evidence>
<evidence type="ECO:0000313" key="2">
    <source>
        <dbReference type="EMBL" id="GBP67695.1"/>
    </source>
</evidence>
<dbReference type="Proteomes" id="UP000299102">
    <property type="component" value="Unassembled WGS sequence"/>
</dbReference>
<proteinExistence type="predicted"/>
<comment type="caution">
    <text evidence="2">The sequence shown here is derived from an EMBL/GenBank/DDBJ whole genome shotgun (WGS) entry which is preliminary data.</text>
</comment>
<evidence type="ECO:0000256" key="1">
    <source>
        <dbReference type="SAM" id="MobiDB-lite"/>
    </source>
</evidence>
<protein>
    <submittedName>
        <fullName evidence="2">Uncharacterized protein</fullName>
    </submittedName>
</protein>
<keyword evidence="3" id="KW-1185">Reference proteome</keyword>
<name>A0A4C1XZV1_EUMVA</name>
<organism evidence="2 3">
    <name type="scientific">Eumeta variegata</name>
    <name type="common">Bagworm moth</name>
    <name type="synonym">Eumeta japonica</name>
    <dbReference type="NCBI Taxonomy" id="151549"/>
    <lineage>
        <taxon>Eukaryota</taxon>
        <taxon>Metazoa</taxon>
        <taxon>Ecdysozoa</taxon>
        <taxon>Arthropoda</taxon>
        <taxon>Hexapoda</taxon>
        <taxon>Insecta</taxon>
        <taxon>Pterygota</taxon>
        <taxon>Neoptera</taxon>
        <taxon>Endopterygota</taxon>
        <taxon>Lepidoptera</taxon>
        <taxon>Glossata</taxon>
        <taxon>Ditrysia</taxon>
        <taxon>Tineoidea</taxon>
        <taxon>Psychidae</taxon>
        <taxon>Oiketicinae</taxon>
        <taxon>Eumeta</taxon>
    </lineage>
</organism>
<dbReference type="EMBL" id="BGZK01000988">
    <property type="protein sequence ID" value="GBP67695.1"/>
    <property type="molecule type" value="Genomic_DNA"/>
</dbReference>
<dbReference type="AlphaFoldDB" id="A0A4C1XZV1"/>